<dbReference type="EMBL" id="DRQG01000021">
    <property type="protein sequence ID" value="HGY54490.1"/>
    <property type="molecule type" value="Genomic_DNA"/>
</dbReference>
<dbReference type="Pfam" id="PF05635">
    <property type="entry name" value="23S_rRNA_IVP"/>
    <property type="match status" value="1"/>
</dbReference>
<organism evidence="1">
    <name type="scientific">Caldithrix abyssi</name>
    <dbReference type="NCBI Taxonomy" id="187145"/>
    <lineage>
        <taxon>Bacteria</taxon>
        <taxon>Pseudomonadati</taxon>
        <taxon>Calditrichota</taxon>
        <taxon>Calditrichia</taxon>
        <taxon>Calditrichales</taxon>
        <taxon>Calditrichaceae</taxon>
        <taxon>Caldithrix</taxon>
    </lineage>
</organism>
<proteinExistence type="predicted"/>
<dbReference type="NCBIfam" id="TIGR02436">
    <property type="entry name" value="four helix bundle protein"/>
    <property type="match status" value="1"/>
</dbReference>
<name>A0A7V4TXZ8_CALAY</name>
<dbReference type="PANTHER" id="PTHR38471">
    <property type="entry name" value="FOUR HELIX BUNDLE PROTEIN"/>
    <property type="match status" value="1"/>
</dbReference>
<sequence>MHNFRELDVWKKARVLTSSVYKLTEMLPKHEQFGLSSQMQRAAVSIPSNIAEGAGRTTGNDFCHFLDMANSSSFELETQLIIAQDLGYIDMEQLKKILDDIHEIQKMLRGLKKSIKK</sequence>
<dbReference type="PANTHER" id="PTHR38471:SF2">
    <property type="entry name" value="FOUR HELIX BUNDLE PROTEIN"/>
    <property type="match status" value="1"/>
</dbReference>
<dbReference type="InterPro" id="IPR036583">
    <property type="entry name" value="23S_rRNA_IVS_sf"/>
</dbReference>
<dbReference type="InterPro" id="IPR012657">
    <property type="entry name" value="23S_rRNA-intervening_sequence"/>
</dbReference>
<reference evidence="1" key="1">
    <citation type="journal article" date="2020" name="mSystems">
        <title>Genome- and Community-Level Interaction Insights into Carbon Utilization and Element Cycling Functions of Hydrothermarchaeota in Hydrothermal Sediment.</title>
        <authorList>
            <person name="Zhou Z."/>
            <person name="Liu Y."/>
            <person name="Xu W."/>
            <person name="Pan J."/>
            <person name="Luo Z.H."/>
            <person name="Li M."/>
        </authorList>
    </citation>
    <scope>NUCLEOTIDE SEQUENCE [LARGE SCALE GENOMIC DNA]</scope>
    <source>
        <strain evidence="1">HyVt-577</strain>
    </source>
</reference>
<dbReference type="Gene3D" id="1.20.1440.60">
    <property type="entry name" value="23S rRNA-intervening sequence"/>
    <property type="match status" value="1"/>
</dbReference>
<comment type="caution">
    <text evidence="1">The sequence shown here is derived from an EMBL/GenBank/DDBJ whole genome shotgun (WGS) entry which is preliminary data.</text>
</comment>
<dbReference type="CDD" id="cd16377">
    <property type="entry name" value="23S_rRNA_IVP_like"/>
    <property type="match status" value="1"/>
</dbReference>
<dbReference type="AlphaFoldDB" id="A0A7V4TXZ8"/>
<evidence type="ECO:0000313" key="1">
    <source>
        <dbReference type="EMBL" id="HGY54490.1"/>
    </source>
</evidence>
<dbReference type="SUPFAM" id="SSF158446">
    <property type="entry name" value="IVS-encoded protein-like"/>
    <property type="match status" value="1"/>
</dbReference>
<protein>
    <submittedName>
        <fullName evidence="1">Four helix bundle protein</fullName>
    </submittedName>
</protein>
<dbReference type="Proteomes" id="UP000885779">
    <property type="component" value="Unassembled WGS sequence"/>
</dbReference>
<accession>A0A7V4TXZ8</accession>
<gene>
    <name evidence="1" type="ORF">ENK44_02185</name>
</gene>